<evidence type="ECO:0000259" key="5">
    <source>
        <dbReference type="PROSITE" id="PS50853"/>
    </source>
</evidence>
<feature type="compositionally biased region" description="Low complexity" evidence="3">
    <location>
        <begin position="21"/>
        <end position="30"/>
    </location>
</feature>
<reference evidence="7" key="1">
    <citation type="journal article" date="2019" name="Int. J. Syst. Evol. Microbiol.">
        <title>The Global Catalogue of Microorganisms (GCM) 10K type strain sequencing project: providing services to taxonomists for standard genome sequencing and annotation.</title>
        <authorList>
            <consortium name="The Broad Institute Genomics Platform"/>
            <consortium name="The Broad Institute Genome Sequencing Center for Infectious Disease"/>
            <person name="Wu L."/>
            <person name="Ma J."/>
        </authorList>
    </citation>
    <scope>NUCLEOTIDE SEQUENCE [LARGE SCALE GENOMIC DNA]</scope>
    <source>
        <strain evidence="7">JCM 17442</strain>
    </source>
</reference>
<evidence type="ECO:0000313" key="6">
    <source>
        <dbReference type="EMBL" id="GAA4267649.1"/>
    </source>
</evidence>
<dbReference type="Gene3D" id="2.60.40.10">
    <property type="entry name" value="Immunoglobulins"/>
    <property type="match status" value="1"/>
</dbReference>
<keyword evidence="2" id="KW-0119">Carbohydrate metabolism</keyword>
<dbReference type="Proteomes" id="UP001501594">
    <property type="component" value="Unassembled WGS sequence"/>
</dbReference>
<accession>A0ABP8E616</accession>
<keyword evidence="4" id="KW-0732">Signal</keyword>
<evidence type="ECO:0000313" key="7">
    <source>
        <dbReference type="Proteomes" id="UP001501594"/>
    </source>
</evidence>
<comment type="caution">
    <text evidence="6">The sequence shown here is derived from an EMBL/GenBank/DDBJ whole genome shotgun (WGS) entry which is preliminary data.</text>
</comment>
<dbReference type="InterPro" id="IPR013320">
    <property type="entry name" value="ConA-like_dom_sf"/>
</dbReference>
<keyword evidence="1" id="KW-0326">Glycosidase</keyword>
<dbReference type="InterPro" id="IPR036116">
    <property type="entry name" value="FN3_sf"/>
</dbReference>
<feature type="region of interest" description="Disordered" evidence="3">
    <location>
        <begin position="21"/>
        <end position="42"/>
    </location>
</feature>
<name>A0ABP8E616_9MICO</name>
<keyword evidence="2" id="KW-0624">Polysaccharide degradation</keyword>
<keyword evidence="7" id="KW-1185">Reference proteome</keyword>
<dbReference type="Gene3D" id="2.60.120.200">
    <property type="match status" value="1"/>
</dbReference>
<dbReference type="Pfam" id="PF13385">
    <property type="entry name" value="Laminin_G_3"/>
    <property type="match status" value="1"/>
</dbReference>
<evidence type="ECO:0000256" key="2">
    <source>
        <dbReference type="ARBA" id="ARBA00023326"/>
    </source>
</evidence>
<dbReference type="CDD" id="cd00063">
    <property type="entry name" value="FN3"/>
    <property type="match status" value="1"/>
</dbReference>
<dbReference type="SUPFAM" id="SSF82171">
    <property type="entry name" value="DPP6 N-terminal domain-like"/>
    <property type="match status" value="1"/>
</dbReference>
<protein>
    <recommendedName>
        <fullName evidence="5">Fibronectin type-III domain-containing protein</fullName>
    </recommendedName>
</protein>
<dbReference type="InterPro" id="IPR003961">
    <property type="entry name" value="FN3_dom"/>
</dbReference>
<evidence type="ECO:0000256" key="4">
    <source>
        <dbReference type="SAM" id="SignalP"/>
    </source>
</evidence>
<dbReference type="RefSeq" id="WP_344798150.1">
    <property type="nucleotide sequence ID" value="NZ_BAABAU010000005.1"/>
</dbReference>
<dbReference type="PROSITE" id="PS50853">
    <property type="entry name" value="FN3"/>
    <property type="match status" value="1"/>
</dbReference>
<dbReference type="SUPFAM" id="SSF49899">
    <property type="entry name" value="Concanavalin A-like lectins/glucanases"/>
    <property type="match status" value="1"/>
</dbReference>
<dbReference type="SUPFAM" id="SSF49265">
    <property type="entry name" value="Fibronectin type III"/>
    <property type="match status" value="1"/>
</dbReference>
<evidence type="ECO:0000256" key="3">
    <source>
        <dbReference type="SAM" id="MobiDB-lite"/>
    </source>
</evidence>
<gene>
    <name evidence="6" type="ORF">GCM10022256_32610</name>
</gene>
<dbReference type="EMBL" id="BAABAU010000005">
    <property type="protein sequence ID" value="GAA4267649.1"/>
    <property type="molecule type" value="Genomic_DNA"/>
</dbReference>
<organism evidence="6 7">
    <name type="scientific">Frondihabitans peucedani</name>
    <dbReference type="NCBI Taxonomy" id="598626"/>
    <lineage>
        <taxon>Bacteria</taxon>
        <taxon>Bacillati</taxon>
        <taxon>Actinomycetota</taxon>
        <taxon>Actinomycetes</taxon>
        <taxon>Micrococcales</taxon>
        <taxon>Microbacteriaceae</taxon>
        <taxon>Frondihabitans</taxon>
    </lineage>
</organism>
<dbReference type="InterPro" id="IPR013783">
    <property type="entry name" value="Ig-like_fold"/>
</dbReference>
<feature type="chain" id="PRO_5047442084" description="Fibronectin type-III domain-containing protein" evidence="4">
    <location>
        <begin position="24"/>
        <end position="772"/>
    </location>
</feature>
<keyword evidence="1" id="KW-0378">Hydrolase</keyword>
<feature type="domain" description="Fibronectin type-III" evidence="5">
    <location>
        <begin position="450"/>
        <end position="549"/>
    </location>
</feature>
<feature type="signal peptide" evidence="4">
    <location>
        <begin position="1"/>
        <end position="23"/>
    </location>
</feature>
<sequence length="772" mass="78984">MPAVLITLALVAGTVAVADSARADSAPADPKNAATPTTVTADPLPTPQIDGVVWTELVVGNTVYVGGKFANARPAGAAAGTHTVKRTSMLAFDIRTGALNTRFAPVLNGDVQAISTAADGKHLYIGGSFTKVGSAAKSRIAEIDATTGALTPAFKASANGTVKSIVRRGSTVYFGGSFTWSTGKTRQQLAAVNGTTGGLSTWTPSATGGVVNALALSPDGKKVVVGGAFTTLDKSANPGYGLGAVDSASGKNLPWHVNSVVRNGGKNSAITSLTSTSTGLYGTGYTFGDGGNLEGAFRADWTAGDLTWVEDCHGDTYGSAVVGGVVYIAGHAHYCGNVGGFRETSPESHHRAIAFSATATQKVATNTASGHAYANFGGRPAPSLLDWYPDLTPGTFTGKGQAAWTVAGTSQYVVYGGEFTAVNGKAQQGLVRFATPSLAPNRVGPVSSGAAFVPQLTSPASGVVRVGWTSNADPDNKALRYDVYRDGDPTPVYTTTRNSSVWFRPQIGFTDAGLVPGHSYAYRVRATDPFGNTVLGDNVSITVASAGPTGYAAVVTGQGASNFWRFGQSKGSAVQDLAGYTPQILTGYPTAGAAGSSVDGSTATQFSASATTTAATATPSWPSVSTMSVGAWFRAAPGHGGTVVDFGSNSPLLSDTVDRSLAVTANGLLAFGIRSAGSPVLSSPRSVADSRWHFATATVTPTTMTLYLDGRAVARRSGSFALSRTWGYWRVGGDTPWLGAHYFTGTIDDVSVYPAALTDAQVAAQYRAATGT</sequence>
<proteinExistence type="predicted"/>
<evidence type="ECO:0000256" key="1">
    <source>
        <dbReference type="ARBA" id="ARBA00023295"/>
    </source>
</evidence>